<keyword evidence="2" id="KW-1185">Reference proteome</keyword>
<comment type="caution">
    <text evidence="1">The sequence shown here is derived from an EMBL/GenBank/DDBJ whole genome shotgun (WGS) entry which is preliminary data.</text>
</comment>
<dbReference type="Proteomes" id="UP000689967">
    <property type="component" value="Unassembled WGS sequence"/>
</dbReference>
<protein>
    <submittedName>
        <fullName evidence="1">Uncharacterized protein</fullName>
    </submittedName>
</protein>
<dbReference type="EMBL" id="JAERQM010000004">
    <property type="protein sequence ID" value="MBU8545015.1"/>
    <property type="molecule type" value="Genomic_DNA"/>
</dbReference>
<name>A0ABS6H8I0_9PROT</name>
<organism evidence="1 2">
    <name type="scientific">Falsiroseomonas oleicola</name>
    <dbReference type="NCBI Taxonomy" id="2801474"/>
    <lineage>
        <taxon>Bacteria</taxon>
        <taxon>Pseudomonadati</taxon>
        <taxon>Pseudomonadota</taxon>
        <taxon>Alphaproteobacteria</taxon>
        <taxon>Acetobacterales</taxon>
        <taxon>Roseomonadaceae</taxon>
        <taxon>Falsiroseomonas</taxon>
    </lineage>
</organism>
<evidence type="ECO:0000313" key="1">
    <source>
        <dbReference type="EMBL" id="MBU8545015.1"/>
    </source>
</evidence>
<dbReference type="RefSeq" id="WP_216876738.1">
    <property type="nucleotide sequence ID" value="NZ_JAERQM010000004.1"/>
</dbReference>
<reference evidence="1 2" key="1">
    <citation type="submission" date="2021-01" db="EMBL/GenBank/DDBJ databases">
        <title>Roseomonas sp. nov, a bacterium isolated from an oil production mixture in Yumen Oilfield.</title>
        <authorList>
            <person name="Wu D."/>
        </authorList>
    </citation>
    <scope>NUCLEOTIDE SEQUENCE [LARGE SCALE GENOMIC DNA]</scope>
    <source>
        <strain evidence="1 2">ROY-5-3</strain>
    </source>
</reference>
<sequence>MDPVYEQALNGTLVSKPGAALPGVVFIKNRLQVAIQGYYVETNGLHVPLGSIMGLSSAPLSSAAIGDAYVFKNLQSGAFIAAFVIDQSTVQNYFIAASLAVPAEDWNKPLDPSENAFFLLTNPNDIGPIPEPTQSLLIPQNSPSVLVGCGTIPAITTASTRPKQYVVREQYWALMGDSFTLSPGEVRQVSYTVTSGKQKTSSTQEQVSASLGMNASAGWGAYSAGISASLNASASAFQQCTVTEETQTFVSDTFTNKDANPTLVLRWQLSDVVTIYGIDGIPGSTVSSSSIVVAKQYDLANMPGRQERARSVPRPAMPRLG</sequence>
<proteinExistence type="predicted"/>
<accession>A0ABS6H8I0</accession>
<gene>
    <name evidence="1" type="ORF">JJQ90_14945</name>
</gene>
<evidence type="ECO:0000313" key="2">
    <source>
        <dbReference type="Proteomes" id="UP000689967"/>
    </source>
</evidence>